<name>A0A4R2R9M4_9RHOB</name>
<accession>A0A4R2R9M4</accession>
<proteinExistence type="predicted"/>
<evidence type="ECO:0000313" key="2">
    <source>
        <dbReference type="Proteomes" id="UP000295050"/>
    </source>
</evidence>
<sequence>MFARLKKNIPISIKKDIKYRLSGPASRPYRKIENTLQQSLDTKLRKICDEYAKEVLGRKRYAEWLYVYCMISGRFKEGWIPDDYYGEVVVPKLKGAYGDISELNLLQSKLFDARDFADILYCANGLIFNTDFRSLSDAEVHRIIGGGICFQVRQKHARSGCQNFQQFRWFKCGPVWRWSFSEVYRAAYFFEVVSSFVRGHPSTDDRDR</sequence>
<protein>
    <submittedName>
        <fullName evidence="1">Uncharacterized protein</fullName>
    </submittedName>
</protein>
<dbReference type="EMBL" id="SLXU01000017">
    <property type="protein sequence ID" value="TCP58778.1"/>
    <property type="molecule type" value="Genomic_DNA"/>
</dbReference>
<keyword evidence="2" id="KW-1185">Reference proteome</keyword>
<organism evidence="1 2">
    <name type="scientific">Rhodovulum bhavnagarense</name>
    <dbReference type="NCBI Taxonomy" id="992286"/>
    <lineage>
        <taxon>Bacteria</taxon>
        <taxon>Pseudomonadati</taxon>
        <taxon>Pseudomonadota</taxon>
        <taxon>Alphaproteobacteria</taxon>
        <taxon>Rhodobacterales</taxon>
        <taxon>Paracoccaceae</taxon>
        <taxon>Rhodovulum</taxon>
    </lineage>
</organism>
<evidence type="ECO:0000313" key="1">
    <source>
        <dbReference type="EMBL" id="TCP58778.1"/>
    </source>
</evidence>
<dbReference type="AlphaFoldDB" id="A0A4R2R9M4"/>
<comment type="caution">
    <text evidence="1">The sequence shown here is derived from an EMBL/GenBank/DDBJ whole genome shotgun (WGS) entry which is preliminary data.</text>
</comment>
<gene>
    <name evidence="1" type="ORF">EV663_11744</name>
</gene>
<dbReference type="Proteomes" id="UP000295050">
    <property type="component" value="Unassembled WGS sequence"/>
</dbReference>
<reference evidence="1 2" key="1">
    <citation type="submission" date="2019-03" db="EMBL/GenBank/DDBJ databases">
        <title>Genomic Encyclopedia of Type Strains, Phase IV (KMG-IV): sequencing the most valuable type-strain genomes for metagenomic binning, comparative biology and taxonomic classification.</title>
        <authorList>
            <person name="Goeker M."/>
        </authorList>
    </citation>
    <scope>NUCLEOTIDE SEQUENCE [LARGE SCALE GENOMIC DNA]</scope>
    <source>
        <strain evidence="1 2">DSM 24766</strain>
    </source>
</reference>